<evidence type="ECO:0000313" key="1">
    <source>
        <dbReference type="EMBL" id="TRT87975.1"/>
    </source>
</evidence>
<dbReference type="AlphaFoldDB" id="A0A552AR79"/>
<organism evidence="1 2">
    <name type="scientific">Microcystis aeruginosa Ma_OC_H_19870700_S124</name>
    <dbReference type="NCBI Taxonomy" id="2486262"/>
    <lineage>
        <taxon>Bacteria</taxon>
        <taxon>Bacillati</taxon>
        <taxon>Cyanobacteriota</taxon>
        <taxon>Cyanophyceae</taxon>
        <taxon>Oscillatoriophycideae</taxon>
        <taxon>Chroococcales</taxon>
        <taxon>Microcystaceae</taxon>
        <taxon>Microcystis</taxon>
    </lineage>
</organism>
<comment type="caution">
    <text evidence="1">The sequence shown here is derived from an EMBL/GenBank/DDBJ whole genome shotgun (WGS) entry which is preliminary data.</text>
</comment>
<sequence length="72" mass="8137">MSTFTVSLVKKCYDLNFMLDFIEGVIRPSVEYRLHIKRGTHVRGTHAKRRINNQSLITGFSVTIPSAGDEPS</sequence>
<evidence type="ECO:0000313" key="2">
    <source>
        <dbReference type="Proteomes" id="UP000316280"/>
    </source>
</evidence>
<gene>
    <name evidence="1" type="ORF">EWV63_07115</name>
</gene>
<dbReference type="Proteomes" id="UP000316280">
    <property type="component" value="Unassembled WGS sequence"/>
</dbReference>
<reference evidence="1 2" key="1">
    <citation type="submission" date="2019-01" db="EMBL/GenBank/DDBJ databases">
        <title>Coherence of Microcystis species and biogeography revealed through population genomics.</title>
        <authorList>
            <person name="Perez-Carrascal O.M."/>
            <person name="Terrat Y."/>
            <person name="Giani A."/>
            <person name="Fortin N."/>
            <person name="Tromas N."/>
            <person name="Shapiro B.J."/>
        </authorList>
    </citation>
    <scope>NUCLEOTIDE SEQUENCE [LARGE SCALE GENOMIC DNA]</scope>
    <source>
        <strain evidence="1">Ma_OC_H_19870700_S124</strain>
    </source>
</reference>
<protein>
    <submittedName>
        <fullName evidence="1">Uncharacterized protein</fullName>
    </submittedName>
</protein>
<accession>A0A552AR79</accession>
<dbReference type="EMBL" id="SFBR01000061">
    <property type="protein sequence ID" value="TRT87975.1"/>
    <property type="molecule type" value="Genomic_DNA"/>
</dbReference>
<name>A0A552AR79_MICAE</name>
<proteinExistence type="predicted"/>